<feature type="region of interest" description="Disordered" evidence="1">
    <location>
        <begin position="913"/>
        <end position="951"/>
    </location>
</feature>
<feature type="region of interest" description="Disordered" evidence="1">
    <location>
        <begin position="584"/>
        <end position="609"/>
    </location>
</feature>
<accession>A0A0D6LCB9</accession>
<evidence type="ECO:0000313" key="2">
    <source>
        <dbReference type="EMBL" id="EPB69750.1"/>
    </source>
</evidence>
<organism evidence="2 3">
    <name type="scientific">Ancylostoma ceylanicum</name>
    <dbReference type="NCBI Taxonomy" id="53326"/>
    <lineage>
        <taxon>Eukaryota</taxon>
        <taxon>Metazoa</taxon>
        <taxon>Ecdysozoa</taxon>
        <taxon>Nematoda</taxon>
        <taxon>Chromadorea</taxon>
        <taxon>Rhabditida</taxon>
        <taxon>Rhabditina</taxon>
        <taxon>Rhabditomorpha</taxon>
        <taxon>Strongyloidea</taxon>
        <taxon>Ancylostomatidae</taxon>
        <taxon>Ancylostomatinae</taxon>
        <taxon>Ancylostoma</taxon>
    </lineage>
</organism>
<feature type="region of interest" description="Disordered" evidence="1">
    <location>
        <begin position="138"/>
        <end position="238"/>
    </location>
</feature>
<dbReference type="EMBL" id="KE125257">
    <property type="protein sequence ID" value="EPB69750.1"/>
    <property type="molecule type" value="Genomic_DNA"/>
</dbReference>
<feature type="region of interest" description="Disordered" evidence="1">
    <location>
        <begin position="639"/>
        <end position="669"/>
    </location>
</feature>
<feature type="region of interest" description="Disordered" evidence="1">
    <location>
        <begin position="87"/>
        <end position="106"/>
    </location>
</feature>
<sequence>MPLASLPQPSPASFVIGIAVDLSRQTQVALGDGSTRRLPVLVALNSDGSLRTFQLSPPSKEYPDCNVSLVPVDPSKIQRGLRPSVLTSSQNVPSLAPASAATPQQSATPMTGLFAKIGEQKAPTTAFPAASPSGGLFGGAKATTQSPLNSGTPTISTSLFSAQPSGTALSSIQGATQATPKSSLTQPSSNLLSGASLPLFGKPAANPTLTQSLSGKPETPAQAPPAAAPPQEKTGPDPVEVAKAAKAALAAARTTAKENLEKFRKVWHDSHRDLHSFSINKQKAGIAIDEAVASLTHAENSETADEIHRMVCELDEELNDLMRMVVEKKELIEEKTATHKECRDIELSYRRPLDPLERTQSDSVMQKFEDFTIRLHEAKKLIAETKKISVASKPRRVSEFDPKFEGRLHESMKNMARYFAVVRGRVEDVERKALHFTTKKQLNSTAATADTSLSTLTATDSAAHEEAPSSIFVTSAPKPLFFDPGAVSKSQQRAKMLEIMTAKVQYGVILLLDSLEGHAPLVLKTIAEGYQGGYQEAAAETPAVESKEAKPTSLFGGAAKQTTPTSIFGGGTLSKPLSFPSAQLAKPAETVNEKDQKEPSVTSSNLTATTTATTTTSSSIFGKSPIISSTAVTTTTSSLFGTSSMSSATPATSTTTTTSSSLFGTTSLSSTTTATTTTTATSSIFGTASITSTAPTAATTTTTSSSIFGSLKSTTAQSSAFGSVFGAKDAGSTQGSATGASTVTFSFKPKTEAEVTQPTASFTFTPKPSTGGSLGFAAAAAAAASSTDNDEGMDDDGAAGGASQSSGGSIFGGGFMRCAAHSCHFGVQSMEITDFLVVSARQQAQMLTKTCLVFGAAPKFGGPPVFGAKPVFGSPTTQQATAFGGASATGGGFSSFSGNKSLFGGATSGGSSLFGGGATNQNQPKSSLFGGGTTNQNQPKSSLFGGGQPSR</sequence>
<proteinExistence type="predicted"/>
<keyword evidence="3" id="KW-1185">Reference proteome</keyword>
<feature type="compositionally biased region" description="Low complexity" evidence="1">
    <location>
        <begin position="600"/>
        <end position="609"/>
    </location>
</feature>
<feature type="compositionally biased region" description="Low complexity" evidence="1">
    <location>
        <begin position="96"/>
        <end position="106"/>
    </location>
</feature>
<feature type="compositionally biased region" description="Polar residues" evidence="1">
    <location>
        <begin position="142"/>
        <end position="193"/>
    </location>
</feature>
<gene>
    <name evidence="2" type="ORF">ANCCEY_11158</name>
</gene>
<name>A0A0D6LCB9_9BILA</name>
<evidence type="ECO:0000313" key="3">
    <source>
        <dbReference type="Proteomes" id="UP000054495"/>
    </source>
</evidence>
<protein>
    <submittedName>
        <fullName evidence="2">Uncharacterized protein</fullName>
    </submittedName>
</protein>
<reference evidence="2 3" key="1">
    <citation type="submission" date="2013-05" db="EMBL/GenBank/DDBJ databases">
        <title>Draft genome of the parasitic nematode Anyclostoma ceylanicum.</title>
        <authorList>
            <person name="Mitreva M."/>
        </authorList>
    </citation>
    <scope>NUCLEOTIDE SEQUENCE [LARGE SCALE GENOMIC DNA]</scope>
</reference>
<evidence type="ECO:0000256" key="1">
    <source>
        <dbReference type="SAM" id="MobiDB-lite"/>
    </source>
</evidence>
<dbReference type="Proteomes" id="UP000054495">
    <property type="component" value="Unassembled WGS sequence"/>
</dbReference>
<dbReference type="AlphaFoldDB" id="A0A0D6LCB9"/>